<evidence type="ECO:0000313" key="2">
    <source>
        <dbReference type="EMBL" id="RKO93432.1"/>
    </source>
</evidence>
<reference evidence="3" key="1">
    <citation type="journal article" date="2018" name="Nat. Microbiol.">
        <title>Leveraging single-cell genomics to expand the fungal tree of life.</title>
        <authorList>
            <person name="Ahrendt S.R."/>
            <person name="Quandt C.A."/>
            <person name="Ciobanu D."/>
            <person name="Clum A."/>
            <person name="Salamov A."/>
            <person name="Andreopoulos B."/>
            <person name="Cheng J.F."/>
            <person name="Woyke T."/>
            <person name="Pelin A."/>
            <person name="Henrissat B."/>
            <person name="Reynolds N.K."/>
            <person name="Benny G.L."/>
            <person name="Smith M.E."/>
            <person name="James T.Y."/>
            <person name="Grigoriev I.V."/>
        </authorList>
    </citation>
    <scope>NUCLEOTIDE SEQUENCE [LARGE SCALE GENOMIC DNA]</scope>
</reference>
<dbReference type="EMBL" id="KZ994244">
    <property type="protein sequence ID" value="RKO93432.1"/>
    <property type="molecule type" value="Genomic_DNA"/>
</dbReference>
<protein>
    <submittedName>
        <fullName evidence="2">Uncharacterized protein</fullName>
    </submittedName>
</protein>
<evidence type="ECO:0000256" key="1">
    <source>
        <dbReference type="SAM" id="MobiDB-lite"/>
    </source>
</evidence>
<organism evidence="2 3">
    <name type="scientific">Blyttiomyces helicus</name>
    <dbReference type="NCBI Taxonomy" id="388810"/>
    <lineage>
        <taxon>Eukaryota</taxon>
        <taxon>Fungi</taxon>
        <taxon>Fungi incertae sedis</taxon>
        <taxon>Chytridiomycota</taxon>
        <taxon>Chytridiomycota incertae sedis</taxon>
        <taxon>Chytridiomycetes</taxon>
        <taxon>Chytridiomycetes incertae sedis</taxon>
        <taxon>Blyttiomyces</taxon>
    </lineage>
</organism>
<dbReference type="AlphaFoldDB" id="A0A4P9WLX6"/>
<feature type="region of interest" description="Disordered" evidence="1">
    <location>
        <begin position="40"/>
        <end position="89"/>
    </location>
</feature>
<dbReference type="Proteomes" id="UP000269721">
    <property type="component" value="Unassembled WGS sequence"/>
</dbReference>
<accession>A0A4P9WLX6</accession>
<gene>
    <name evidence="2" type="ORF">BDK51DRAFT_46032</name>
</gene>
<sequence length="217" mass="23862">MHCGEFSPFPLLVGLGSRHPLLPSHSDLARRFEDLVLAPPPRFPRWRRSPPRKGGGGSSLERAHIQSLQRPAAGCSSPPATLGSSSSVDQTLQHDFGRRVVLRQQCNDPSHVGRLCNFSSPFAGTGGSSFGRGIGTLCLQAACADFPSFSFLVIWLGPDSSQHGINHDKRERLALLALRRDQTVEEREADAPELARKVTERMERTLYLQAEVRKSQS</sequence>
<name>A0A4P9WLX6_9FUNG</name>
<feature type="compositionally biased region" description="Low complexity" evidence="1">
    <location>
        <begin position="76"/>
        <end position="87"/>
    </location>
</feature>
<evidence type="ECO:0000313" key="3">
    <source>
        <dbReference type="Proteomes" id="UP000269721"/>
    </source>
</evidence>
<proteinExistence type="predicted"/>
<keyword evidence="3" id="KW-1185">Reference proteome</keyword>